<feature type="binding site" evidence="7">
    <location>
        <position position="73"/>
    </location>
    <ligand>
        <name>Zn(2+)</name>
        <dbReference type="ChEBI" id="CHEBI:29105"/>
    </ligand>
</feature>
<dbReference type="GO" id="GO:0140911">
    <property type="term" value="F:pore-forming activity"/>
    <property type="evidence" value="ECO:0007669"/>
    <property type="project" value="InterPro"/>
</dbReference>
<evidence type="ECO:0000256" key="4">
    <source>
        <dbReference type="ARBA" id="ARBA00022692"/>
    </source>
</evidence>
<organism evidence="9 10">
    <name type="scientific">Exiguobacterium aurantiacum</name>
    <dbReference type="NCBI Taxonomy" id="33987"/>
    <lineage>
        <taxon>Bacteria</taxon>
        <taxon>Bacillati</taxon>
        <taxon>Bacillota</taxon>
        <taxon>Bacilli</taxon>
        <taxon>Bacillales</taxon>
        <taxon>Bacillales Family XII. Incertae Sedis</taxon>
        <taxon>Exiguobacterium</taxon>
    </lineage>
</organism>
<dbReference type="GO" id="GO:0046872">
    <property type="term" value="F:metal ion binding"/>
    <property type="evidence" value="ECO:0007669"/>
    <property type="project" value="UniProtKB-KW"/>
</dbReference>
<evidence type="ECO:0000256" key="6">
    <source>
        <dbReference type="ARBA" id="ARBA00023136"/>
    </source>
</evidence>
<evidence type="ECO:0000313" key="10">
    <source>
        <dbReference type="Proteomes" id="UP000254060"/>
    </source>
</evidence>
<keyword evidence="5 8" id="KW-1133">Transmembrane helix</keyword>
<dbReference type="EMBL" id="UGGP01000001">
    <property type="protein sequence ID" value="STO07592.1"/>
    <property type="molecule type" value="Genomic_DNA"/>
</dbReference>
<dbReference type="GO" id="GO:0005886">
    <property type="term" value="C:plasma membrane"/>
    <property type="evidence" value="ECO:0007669"/>
    <property type="project" value="UniProtKB-SubCell"/>
</dbReference>
<feature type="transmembrane region" description="Helical" evidence="8">
    <location>
        <begin position="167"/>
        <end position="188"/>
    </location>
</feature>
<keyword evidence="4 8" id="KW-0812">Transmembrane</keyword>
<evidence type="ECO:0000256" key="8">
    <source>
        <dbReference type="SAM" id="Phobius"/>
    </source>
</evidence>
<evidence type="ECO:0000256" key="3">
    <source>
        <dbReference type="ARBA" id="ARBA00022475"/>
    </source>
</evidence>
<name>A0A377FRZ7_9BACL</name>
<feature type="transmembrane region" description="Helical" evidence="8">
    <location>
        <begin position="49"/>
        <end position="69"/>
    </location>
</feature>
<dbReference type="PANTHER" id="PTHR20855">
    <property type="entry name" value="ADIPOR/PROGESTIN RECEPTOR-RELATED"/>
    <property type="match status" value="1"/>
</dbReference>
<dbReference type="InterPro" id="IPR005744">
    <property type="entry name" value="Hy-lIII"/>
</dbReference>
<dbReference type="Pfam" id="PF03006">
    <property type="entry name" value="HlyIII"/>
    <property type="match status" value="1"/>
</dbReference>
<evidence type="ECO:0000256" key="2">
    <source>
        <dbReference type="ARBA" id="ARBA00008488"/>
    </source>
</evidence>
<dbReference type="NCBIfam" id="TIGR01065">
    <property type="entry name" value="hlyIII"/>
    <property type="match status" value="1"/>
</dbReference>
<keyword evidence="7" id="KW-0479">Metal-binding</keyword>
<keyword evidence="7" id="KW-0862">Zinc</keyword>
<evidence type="ECO:0000256" key="7">
    <source>
        <dbReference type="PIRSR" id="PIRSR604254-1"/>
    </source>
</evidence>
<keyword evidence="6 8" id="KW-0472">Membrane</keyword>
<feature type="transmembrane region" description="Helical" evidence="8">
    <location>
        <begin position="140"/>
        <end position="161"/>
    </location>
</feature>
<dbReference type="InterPro" id="IPR004254">
    <property type="entry name" value="AdipoR/HlyIII-related"/>
</dbReference>
<gene>
    <name evidence="9" type="primary">yqfA_1</name>
    <name evidence="9" type="ORF">NCTC13163_00942</name>
</gene>
<comment type="similarity">
    <text evidence="2">Belongs to the UPF0073 (Hly-III) family.</text>
</comment>
<dbReference type="AlphaFoldDB" id="A0A377FRZ7"/>
<dbReference type="Proteomes" id="UP000254060">
    <property type="component" value="Unassembled WGS sequence"/>
</dbReference>
<dbReference type="OrthoDB" id="9813689at2"/>
<proteinExistence type="inferred from homology"/>
<protein>
    <submittedName>
        <fullName evidence="9">Hemolysin</fullName>
    </submittedName>
</protein>
<comment type="subcellular location">
    <subcellularLocation>
        <location evidence="1">Cell membrane</location>
        <topology evidence="1">Multi-pass membrane protein</topology>
    </subcellularLocation>
</comment>
<feature type="binding site" evidence="7">
    <location>
        <position position="195"/>
    </location>
    <ligand>
        <name>Zn(2+)</name>
        <dbReference type="ChEBI" id="CHEBI:29105"/>
    </ligand>
</feature>
<keyword evidence="3" id="KW-1003">Cell membrane</keyword>
<feature type="transmembrane region" description="Helical" evidence="8">
    <location>
        <begin position="90"/>
        <end position="108"/>
    </location>
</feature>
<evidence type="ECO:0000256" key="5">
    <source>
        <dbReference type="ARBA" id="ARBA00022989"/>
    </source>
</evidence>
<evidence type="ECO:0000256" key="1">
    <source>
        <dbReference type="ARBA" id="ARBA00004651"/>
    </source>
</evidence>
<feature type="binding site" evidence="7">
    <location>
        <position position="199"/>
    </location>
    <ligand>
        <name>Zn(2+)</name>
        <dbReference type="ChEBI" id="CHEBI:29105"/>
    </ligand>
</feature>
<accession>A0A377FRZ7</accession>
<evidence type="ECO:0000313" key="9">
    <source>
        <dbReference type="EMBL" id="STO07592.1"/>
    </source>
</evidence>
<sequence>MEQEKLKEMLHADTLGEEIASAVTHGLGVIFSIVALVLLVMSATETGSTWNVIAVSVFGVSMILLYLFSTLMHAIPHPRAKRVLQVFDHAGIYLLIAGSYTPFALVSLQGRLGWTLFGIVWGVAILGIIWKLFSTGKYMWVSNVTYLGLGWICIIAIRPLYESLGHTGFMLLLAGGIAYSVGIVFYVWQKLPFNHAIWHLFVLAGSVFIFLSILLYVAPTTHL</sequence>
<dbReference type="STRING" id="1397694.GCA_000702585_01456"/>
<dbReference type="PANTHER" id="PTHR20855:SF3">
    <property type="entry name" value="LD03007P"/>
    <property type="match status" value="1"/>
</dbReference>
<dbReference type="RefSeq" id="WP_051638889.1">
    <property type="nucleotide sequence ID" value="NZ_UGGP01000001.1"/>
</dbReference>
<feature type="transmembrane region" description="Helical" evidence="8">
    <location>
        <begin position="114"/>
        <end position="133"/>
    </location>
</feature>
<feature type="transmembrane region" description="Helical" evidence="8">
    <location>
        <begin position="20"/>
        <end position="43"/>
    </location>
</feature>
<reference evidence="9 10" key="1">
    <citation type="submission" date="2018-06" db="EMBL/GenBank/DDBJ databases">
        <authorList>
            <consortium name="Pathogen Informatics"/>
            <person name="Doyle S."/>
        </authorList>
    </citation>
    <scope>NUCLEOTIDE SEQUENCE [LARGE SCALE GENOMIC DNA]</scope>
    <source>
        <strain evidence="9 10">NCTC13163</strain>
    </source>
</reference>
<feature type="transmembrane region" description="Helical" evidence="8">
    <location>
        <begin position="200"/>
        <end position="218"/>
    </location>
</feature>